<dbReference type="InterPro" id="IPR051783">
    <property type="entry name" value="NAD(P)-dependent_oxidoreduct"/>
</dbReference>
<dbReference type="GeneID" id="81594840"/>
<dbReference type="RefSeq" id="XP_056768704.1">
    <property type="nucleotide sequence ID" value="XM_056904597.1"/>
</dbReference>
<dbReference type="PANTHER" id="PTHR48079">
    <property type="entry name" value="PROTEIN YEEZ"/>
    <property type="match status" value="1"/>
</dbReference>
<dbReference type="InterPro" id="IPR036291">
    <property type="entry name" value="NAD(P)-bd_dom_sf"/>
</dbReference>
<organism evidence="1 2">
    <name type="scientific">Penicillium daleae</name>
    <dbReference type="NCBI Taxonomy" id="63821"/>
    <lineage>
        <taxon>Eukaryota</taxon>
        <taxon>Fungi</taxon>
        <taxon>Dikarya</taxon>
        <taxon>Ascomycota</taxon>
        <taxon>Pezizomycotina</taxon>
        <taxon>Eurotiomycetes</taxon>
        <taxon>Eurotiomycetidae</taxon>
        <taxon>Eurotiales</taxon>
        <taxon>Aspergillaceae</taxon>
        <taxon>Penicillium</taxon>
    </lineage>
</organism>
<comment type="caution">
    <text evidence="1">The sequence shown here is derived from an EMBL/GenBank/DDBJ whole genome shotgun (WGS) entry which is preliminary data.</text>
</comment>
<dbReference type="AlphaFoldDB" id="A0AAD6CCU7"/>
<reference evidence="1" key="2">
    <citation type="journal article" date="2023" name="IMA Fungus">
        <title>Comparative genomic study of the Penicillium genus elucidates a diverse pangenome and 15 lateral gene transfer events.</title>
        <authorList>
            <person name="Petersen C."/>
            <person name="Sorensen T."/>
            <person name="Nielsen M.R."/>
            <person name="Sondergaard T.E."/>
            <person name="Sorensen J.L."/>
            <person name="Fitzpatrick D.A."/>
            <person name="Frisvad J.C."/>
            <person name="Nielsen K.L."/>
        </authorList>
    </citation>
    <scope>NUCLEOTIDE SEQUENCE</scope>
    <source>
        <strain evidence="1">IBT 16125</strain>
    </source>
</reference>
<dbReference type="PANTHER" id="PTHR48079:SF7">
    <property type="entry name" value="NAD(P)-BINDING DOMAIN-CONTAINING PROTEIN-RELATED"/>
    <property type="match status" value="1"/>
</dbReference>
<accession>A0AAD6CCU7</accession>
<evidence type="ECO:0000313" key="1">
    <source>
        <dbReference type="EMBL" id="KAJ5459662.1"/>
    </source>
</evidence>
<proteinExistence type="predicted"/>
<reference evidence="1" key="1">
    <citation type="submission" date="2022-12" db="EMBL/GenBank/DDBJ databases">
        <authorList>
            <person name="Petersen C."/>
        </authorList>
    </citation>
    <scope>NUCLEOTIDE SEQUENCE</scope>
    <source>
        <strain evidence="1">IBT 16125</strain>
    </source>
</reference>
<dbReference type="EMBL" id="JAPVEA010000002">
    <property type="protein sequence ID" value="KAJ5459662.1"/>
    <property type="molecule type" value="Genomic_DNA"/>
</dbReference>
<dbReference type="GO" id="GO:0005737">
    <property type="term" value="C:cytoplasm"/>
    <property type="evidence" value="ECO:0007669"/>
    <property type="project" value="TreeGrafter"/>
</dbReference>
<sequence length="338" mass="37665">MLPPKIFVTGTSGYVGGDVLYELLSTHPEWEHSITCLVRNPAHEAQFKARYPNLRLFFATFDQPAVIEEEVAKHELVLHFAMSADNVPSATAIVNGLRKRGGGVYVHTSGTDILLDLGHELLYTPNRIHIFNDWEGISELTSLPDKAVHRNVDKIVLAAGSDTLKTAIVCPSTVFGAGRGPILRRTEQMYNLTRLILETGKGLQLGDGKSFWNCVHIHDLSRLYVRLIDEAIFGGSKASWNSEGYYLVEGGEYFWGDICRRITKEAYRLGLLASEEVMVLDMENRAVMAPAGRPVANYKVKAKALRARKLLGWTPSQLKLQDEIPEIVKEEARAYGLS</sequence>
<evidence type="ECO:0008006" key="3">
    <source>
        <dbReference type="Google" id="ProtNLM"/>
    </source>
</evidence>
<name>A0AAD6CCU7_9EURO</name>
<dbReference type="Gene3D" id="3.40.50.720">
    <property type="entry name" value="NAD(P)-binding Rossmann-like Domain"/>
    <property type="match status" value="1"/>
</dbReference>
<dbReference type="GO" id="GO:0004029">
    <property type="term" value="F:aldehyde dehydrogenase (NAD+) activity"/>
    <property type="evidence" value="ECO:0007669"/>
    <property type="project" value="TreeGrafter"/>
</dbReference>
<keyword evidence="2" id="KW-1185">Reference proteome</keyword>
<gene>
    <name evidence="1" type="ORF">N7458_001214</name>
</gene>
<dbReference type="SUPFAM" id="SSF51735">
    <property type="entry name" value="NAD(P)-binding Rossmann-fold domains"/>
    <property type="match status" value="1"/>
</dbReference>
<dbReference type="Proteomes" id="UP001213681">
    <property type="component" value="Unassembled WGS sequence"/>
</dbReference>
<protein>
    <recommendedName>
        <fullName evidence="3">NAD-dependent epimerase/dehydratase domain-containing protein</fullName>
    </recommendedName>
</protein>
<evidence type="ECO:0000313" key="2">
    <source>
        <dbReference type="Proteomes" id="UP001213681"/>
    </source>
</evidence>